<dbReference type="eggNOG" id="KOG3105">
    <property type="taxonomic scope" value="Eukaryota"/>
</dbReference>
<dbReference type="EnsemblProtists" id="HpaT814115">
    <property type="protein sequence ID" value="HpaP814115"/>
    <property type="gene ID" value="HpaG814115"/>
</dbReference>
<protein>
    <recommendedName>
        <fullName evidence="1">DDE-1 domain-containing protein</fullName>
    </recommendedName>
</protein>
<dbReference type="InParanoid" id="M4C4U5"/>
<dbReference type="Pfam" id="PF03184">
    <property type="entry name" value="DDE_1"/>
    <property type="match status" value="1"/>
</dbReference>
<proteinExistence type="predicted"/>
<name>M4C4U5_HYAAE</name>
<dbReference type="VEuPathDB" id="FungiDB:HpaG814115"/>
<accession>M4C4U5</accession>
<dbReference type="InterPro" id="IPR004875">
    <property type="entry name" value="DDE_SF_endonuclease_dom"/>
</dbReference>
<dbReference type="GO" id="GO:0003676">
    <property type="term" value="F:nucleic acid binding"/>
    <property type="evidence" value="ECO:0007669"/>
    <property type="project" value="InterPro"/>
</dbReference>
<organism evidence="2 3">
    <name type="scientific">Hyaloperonospora arabidopsidis (strain Emoy2)</name>
    <name type="common">Downy mildew agent</name>
    <name type="synonym">Peronospora arabidopsidis</name>
    <dbReference type="NCBI Taxonomy" id="559515"/>
    <lineage>
        <taxon>Eukaryota</taxon>
        <taxon>Sar</taxon>
        <taxon>Stramenopiles</taxon>
        <taxon>Oomycota</taxon>
        <taxon>Peronosporomycetes</taxon>
        <taxon>Peronosporales</taxon>
        <taxon>Peronosporaceae</taxon>
        <taxon>Hyaloperonospora</taxon>
    </lineage>
</organism>
<keyword evidence="3" id="KW-1185">Reference proteome</keyword>
<feature type="domain" description="DDE-1" evidence="1">
    <location>
        <begin position="2"/>
        <end position="67"/>
    </location>
</feature>
<dbReference type="HOGENOM" id="CLU_1513367_0_0_1"/>
<evidence type="ECO:0000313" key="2">
    <source>
        <dbReference type="EnsemblProtists" id="HpaP814115"/>
    </source>
</evidence>
<evidence type="ECO:0000313" key="3">
    <source>
        <dbReference type="Proteomes" id="UP000011713"/>
    </source>
</evidence>
<reference evidence="2" key="2">
    <citation type="submission" date="2015-06" db="UniProtKB">
        <authorList>
            <consortium name="EnsemblProtists"/>
        </authorList>
    </citation>
    <scope>IDENTIFICATION</scope>
    <source>
        <strain evidence="2">Emoy2</strain>
    </source>
</reference>
<dbReference type="EMBL" id="ABWE02003333">
    <property type="status" value="NOT_ANNOTATED_CDS"/>
    <property type="molecule type" value="Genomic_DNA"/>
</dbReference>
<evidence type="ECO:0000259" key="1">
    <source>
        <dbReference type="Pfam" id="PF03184"/>
    </source>
</evidence>
<sequence>MKPADAGIIANFKLKYKTRYIKYLLEKFEATGDHPFEPKNNFTIRQEIDMLVESWNNVQPASIRHCWEKTGNLPARDRMVVNSLLNTEGVDSVIQISVLLAKISQHNVAATMDTQSYLQVDGTLPIIENLTNEEILAGFSPDQKWRTRMMRGVMKRNLQCRCPGEDARSYGHFAGGHA</sequence>
<dbReference type="AlphaFoldDB" id="M4C4U5"/>
<dbReference type="Proteomes" id="UP000011713">
    <property type="component" value="Unassembled WGS sequence"/>
</dbReference>
<dbReference type="STRING" id="559515.M4C4U5"/>
<reference evidence="3" key="1">
    <citation type="journal article" date="2010" name="Science">
        <title>Signatures of adaptation to obligate biotrophy in the Hyaloperonospora arabidopsidis genome.</title>
        <authorList>
            <person name="Baxter L."/>
            <person name="Tripathy S."/>
            <person name="Ishaque N."/>
            <person name="Boot N."/>
            <person name="Cabral A."/>
            <person name="Kemen E."/>
            <person name="Thines M."/>
            <person name="Ah-Fong A."/>
            <person name="Anderson R."/>
            <person name="Badejoko W."/>
            <person name="Bittner-Eddy P."/>
            <person name="Boore J.L."/>
            <person name="Chibucos M.C."/>
            <person name="Coates M."/>
            <person name="Dehal P."/>
            <person name="Delehaunty K."/>
            <person name="Dong S."/>
            <person name="Downton P."/>
            <person name="Dumas B."/>
            <person name="Fabro G."/>
            <person name="Fronick C."/>
            <person name="Fuerstenberg S.I."/>
            <person name="Fulton L."/>
            <person name="Gaulin E."/>
            <person name="Govers F."/>
            <person name="Hughes L."/>
            <person name="Humphray S."/>
            <person name="Jiang R.H."/>
            <person name="Judelson H."/>
            <person name="Kamoun S."/>
            <person name="Kyung K."/>
            <person name="Meijer H."/>
            <person name="Minx P."/>
            <person name="Morris P."/>
            <person name="Nelson J."/>
            <person name="Phuntumart V."/>
            <person name="Qutob D."/>
            <person name="Rehmany A."/>
            <person name="Rougon-Cardoso A."/>
            <person name="Ryden P."/>
            <person name="Torto-Alalibo T."/>
            <person name="Studholme D."/>
            <person name="Wang Y."/>
            <person name="Win J."/>
            <person name="Wood J."/>
            <person name="Clifton S.W."/>
            <person name="Rogers J."/>
            <person name="Van den Ackerveken G."/>
            <person name="Jones J.D."/>
            <person name="McDowell J.M."/>
            <person name="Beynon J."/>
            <person name="Tyler B.M."/>
        </authorList>
    </citation>
    <scope>NUCLEOTIDE SEQUENCE [LARGE SCALE GENOMIC DNA]</scope>
    <source>
        <strain evidence="3">Emoy2</strain>
    </source>
</reference>